<feature type="domain" description="Fumarylacetoacetase-like C-terminal" evidence="2">
    <location>
        <begin position="82"/>
        <end position="262"/>
    </location>
</feature>
<sequence>MTSTLSTAIHQAADLLRHSQETRTPCAPVRDLLPDSSIATGYAVQTLLTEGRLAQGRRIVGRKIGLTSPAVQAQLGVDQPDFGVLFDDLSCPPDRPVEIDRLLQPRIEAEVAFILGADLDTDDVRPDVARAAVSDVVPALEIVDSRIAGWDITIVDTVADNASSGLYVLGASTGRLGNRDLRDVTMTLERDGQIVSTGSGAACLGDPVTALVWLARTAREYGAPLRAGEVILSGALGPMVPVTPGAHFTASLTGLGTVEARFSGGTAR</sequence>
<dbReference type="PANTHER" id="PTHR30143:SF0">
    <property type="entry name" value="2-KETO-4-PENTENOATE HYDRATASE"/>
    <property type="match status" value="1"/>
</dbReference>
<dbReference type="Proteomes" id="UP000317982">
    <property type="component" value="Unassembled WGS sequence"/>
</dbReference>
<dbReference type="InterPro" id="IPR036663">
    <property type="entry name" value="Fumarylacetoacetase_C_sf"/>
</dbReference>
<evidence type="ECO:0000259" key="2">
    <source>
        <dbReference type="Pfam" id="PF01557"/>
    </source>
</evidence>
<dbReference type="RefSeq" id="WP_142704143.1">
    <property type="nucleotide sequence ID" value="NZ_VIRS01000005.1"/>
</dbReference>
<dbReference type="OrthoDB" id="9792137at2"/>
<dbReference type="EMBL" id="VIRS01000005">
    <property type="protein sequence ID" value="TQS45279.1"/>
    <property type="molecule type" value="Genomic_DNA"/>
</dbReference>
<proteinExistence type="predicted"/>
<dbReference type="PANTHER" id="PTHR30143">
    <property type="entry name" value="ACID HYDRATASE"/>
    <property type="match status" value="1"/>
</dbReference>
<organism evidence="3 4">
    <name type="scientific">Cryptosporangium phraense</name>
    <dbReference type="NCBI Taxonomy" id="2593070"/>
    <lineage>
        <taxon>Bacteria</taxon>
        <taxon>Bacillati</taxon>
        <taxon>Actinomycetota</taxon>
        <taxon>Actinomycetes</taxon>
        <taxon>Cryptosporangiales</taxon>
        <taxon>Cryptosporangiaceae</taxon>
        <taxon>Cryptosporangium</taxon>
    </lineage>
</organism>
<gene>
    <name evidence="3" type="ORF">FL583_09265</name>
</gene>
<dbReference type="Gene3D" id="3.90.850.10">
    <property type="entry name" value="Fumarylacetoacetase-like, C-terminal domain"/>
    <property type="match status" value="1"/>
</dbReference>
<keyword evidence="4" id="KW-1185">Reference proteome</keyword>
<dbReference type="GO" id="GO:0008684">
    <property type="term" value="F:2-oxopent-4-enoate hydratase activity"/>
    <property type="evidence" value="ECO:0007669"/>
    <property type="project" value="TreeGrafter"/>
</dbReference>
<dbReference type="InParanoid" id="A0A545AVB9"/>
<dbReference type="InterPro" id="IPR050772">
    <property type="entry name" value="Hydratase-Decarb/MhpD_sf"/>
</dbReference>
<protein>
    <submittedName>
        <fullName evidence="3">2-keto-4-pentenoate hydratase</fullName>
    </submittedName>
</protein>
<reference evidence="3 4" key="1">
    <citation type="submission" date="2019-07" db="EMBL/GenBank/DDBJ databases">
        <title>Cryptosporangium phraense sp. nov., isolated from plant litter.</title>
        <authorList>
            <person name="Suriyachadkun C."/>
        </authorList>
    </citation>
    <scope>NUCLEOTIDE SEQUENCE [LARGE SCALE GENOMIC DNA]</scope>
    <source>
        <strain evidence="3 4">A-T 5661</strain>
    </source>
</reference>
<name>A0A545AVB9_9ACTN</name>
<accession>A0A545AVB9</accession>
<comment type="caution">
    <text evidence="3">The sequence shown here is derived from an EMBL/GenBank/DDBJ whole genome shotgun (WGS) entry which is preliminary data.</text>
</comment>
<evidence type="ECO:0000313" key="3">
    <source>
        <dbReference type="EMBL" id="TQS45279.1"/>
    </source>
</evidence>
<dbReference type="AlphaFoldDB" id="A0A545AVB9"/>
<evidence type="ECO:0000313" key="4">
    <source>
        <dbReference type="Proteomes" id="UP000317982"/>
    </source>
</evidence>
<keyword evidence="1" id="KW-0456">Lyase</keyword>
<dbReference type="Pfam" id="PF01557">
    <property type="entry name" value="FAA_hydrolase"/>
    <property type="match status" value="1"/>
</dbReference>
<evidence type="ECO:0000256" key="1">
    <source>
        <dbReference type="ARBA" id="ARBA00023239"/>
    </source>
</evidence>
<dbReference type="GO" id="GO:0005737">
    <property type="term" value="C:cytoplasm"/>
    <property type="evidence" value="ECO:0007669"/>
    <property type="project" value="TreeGrafter"/>
</dbReference>
<dbReference type="InterPro" id="IPR011234">
    <property type="entry name" value="Fumarylacetoacetase-like_C"/>
</dbReference>
<dbReference type="SUPFAM" id="SSF56529">
    <property type="entry name" value="FAH"/>
    <property type="match status" value="1"/>
</dbReference>